<evidence type="ECO:0000256" key="1">
    <source>
        <dbReference type="ARBA" id="ARBA00004370"/>
    </source>
</evidence>
<dbReference type="PANTHER" id="PTHR11036:SF127">
    <property type="entry name" value="SEMAPHORIN-1A"/>
    <property type="match status" value="1"/>
</dbReference>
<evidence type="ECO:0000256" key="7">
    <source>
        <dbReference type="ARBA" id="ARBA00022989"/>
    </source>
</evidence>
<proteinExistence type="inferred from homology"/>
<dbReference type="SUPFAM" id="SSF103575">
    <property type="entry name" value="Plexin repeat"/>
    <property type="match status" value="1"/>
</dbReference>
<organism evidence="15 16">
    <name type="scientific">Ancylostoma ceylanicum</name>
    <dbReference type="NCBI Taxonomy" id="53326"/>
    <lineage>
        <taxon>Eukaryota</taxon>
        <taxon>Metazoa</taxon>
        <taxon>Ecdysozoa</taxon>
        <taxon>Nematoda</taxon>
        <taxon>Chromadorea</taxon>
        <taxon>Rhabditida</taxon>
        <taxon>Rhabditina</taxon>
        <taxon>Rhabditomorpha</taxon>
        <taxon>Strongyloidea</taxon>
        <taxon>Ancylostomatidae</taxon>
        <taxon>Ancylostomatinae</taxon>
        <taxon>Ancylostoma</taxon>
    </lineage>
</organism>
<dbReference type="EMBL" id="JARK01001355">
    <property type="protein sequence ID" value="EYC21545.1"/>
    <property type="molecule type" value="Genomic_DNA"/>
</dbReference>
<keyword evidence="8 13" id="KW-0472">Membrane</keyword>
<dbReference type="InterPro" id="IPR027231">
    <property type="entry name" value="Semaphorin"/>
</dbReference>
<dbReference type="Pfam" id="PF01437">
    <property type="entry name" value="PSI"/>
    <property type="match status" value="1"/>
</dbReference>
<dbReference type="GO" id="GO:0005886">
    <property type="term" value="C:plasma membrane"/>
    <property type="evidence" value="ECO:0007669"/>
    <property type="project" value="TreeGrafter"/>
</dbReference>
<evidence type="ECO:0000256" key="2">
    <source>
        <dbReference type="ARBA" id="ARBA00009492"/>
    </source>
</evidence>
<dbReference type="FunFam" id="3.30.1680.10:FF:000016">
    <property type="entry name" value="Putative Semaphorin-6B"/>
    <property type="match status" value="1"/>
</dbReference>
<dbReference type="Pfam" id="PF01403">
    <property type="entry name" value="Sema"/>
    <property type="match status" value="1"/>
</dbReference>
<dbReference type="GO" id="GO:0030215">
    <property type="term" value="F:semaphorin receptor binding"/>
    <property type="evidence" value="ECO:0007669"/>
    <property type="project" value="InterPro"/>
</dbReference>
<dbReference type="InterPro" id="IPR036352">
    <property type="entry name" value="Semap_dom_sf"/>
</dbReference>
<comment type="caution">
    <text evidence="12">Lacks conserved residue(s) required for the propagation of feature annotation.</text>
</comment>
<comment type="caution">
    <text evidence="15">The sequence shown here is derived from an EMBL/GenBank/DDBJ whole genome shotgun (WGS) entry which is preliminary data.</text>
</comment>
<reference evidence="16" key="1">
    <citation type="journal article" date="2015" name="Nat. Genet.">
        <title>The genome and transcriptome of the zoonotic hookworm Ancylostoma ceylanicum identify infection-specific gene families.</title>
        <authorList>
            <person name="Schwarz E.M."/>
            <person name="Hu Y."/>
            <person name="Antoshechkin I."/>
            <person name="Miller M.M."/>
            <person name="Sternberg P.W."/>
            <person name="Aroian R.V."/>
        </authorList>
    </citation>
    <scope>NUCLEOTIDE SEQUENCE</scope>
    <source>
        <strain evidence="16">HY135</strain>
    </source>
</reference>
<keyword evidence="4 13" id="KW-0812">Transmembrane</keyword>
<dbReference type="GO" id="GO:0007411">
    <property type="term" value="P:axon guidance"/>
    <property type="evidence" value="ECO:0007669"/>
    <property type="project" value="TreeGrafter"/>
</dbReference>
<feature type="transmembrane region" description="Helical" evidence="13">
    <location>
        <begin position="588"/>
        <end position="608"/>
    </location>
</feature>
<dbReference type="Gene3D" id="2.130.10.10">
    <property type="entry name" value="YVTN repeat-like/Quinoprotein amine dehydrogenase"/>
    <property type="match status" value="1"/>
</dbReference>
<evidence type="ECO:0000256" key="12">
    <source>
        <dbReference type="PROSITE-ProRule" id="PRU00352"/>
    </source>
</evidence>
<dbReference type="STRING" id="53326.A0A016V2A2"/>
<keyword evidence="7 13" id="KW-1133">Transmembrane helix</keyword>
<keyword evidence="3" id="KW-0217">Developmental protein</keyword>
<evidence type="ECO:0000256" key="13">
    <source>
        <dbReference type="SAM" id="Phobius"/>
    </source>
</evidence>
<evidence type="ECO:0000256" key="8">
    <source>
        <dbReference type="ARBA" id="ARBA00023136"/>
    </source>
</evidence>
<dbReference type="FunFam" id="2.130.10.10:FF:001082">
    <property type="entry name" value="Protein CBR-SMP-1"/>
    <property type="match status" value="1"/>
</dbReference>
<protein>
    <recommendedName>
        <fullName evidence="11">Semaphorin-1A</fullName>
    </recommendedName>
</protein>
<comment type="similarity">
    <text evidence="2">Belongs to the semaphorin family.</text>
</comment>
<dbReference type="Proteomes" id="UP000024635">
    <property type="component" value="Unassembled WGS sequence"/>
</dbReference>
<evidence type="ECO:0000313" key="15">
    <source>
        <dbReference type="EMBL" id="EYC21545.1"/>
    </source>
</evidence>
<accession>A0A016V2A2</accession>
<comment type="subcellular location">
    <subcellularLocation>
        <location evidence="1">Membrane</location>
    </subcellularLocation>
</comment>
<dbReference type="SMART" id="SM00423">
    <property type="entry name" value="PSI"/>
    <property type="match status" value="1"/>
</dbReference>
<dbReference type="PANTHER" id="PTHR11036">
    <property type="entry name" value="SEMAPHORIN"/>
    <property type="match status" value="1"/>
</dbReference>
<dbReference type="SUPFAM" id="SSF101912">
    <property type="entry name" value="Sema domain"/>
    <property type="match status" value="1"/>
</dbReference>
<evidence type="ECO:0000313" key="16">
    <source>
        <dbReference type="Proteomes" id="UP000024635"/>
    </source>
</evidence>
<evidence type="ECO:0000259" key="14">
    <source>
        <dbReference type="PROSITE" id="PS51004"/>
    </source>
</evidence>
<dbReference type="Gene3D" id="3.30.1680.10">
    <property type="entry name" value="ligand-binding face of the semaphorins, domain 2"/>
    <property type="match status" value="1"/>
</dbReference>
<keyword evidence="16" id="KW-1185">Reference proteome</keyword>
<evidence type="ECO:0000256" key="9">
    <source>
        <dbReference type="ARBA" id="ARBA00023157"/>
    </source>
</evidence>
<dbReference type="OrthoDB" id="9988752at2759"/>
<evidence type="ECO:0000256" key="4">
    <source>
        <dbReference type="ARBA" id="ARBA00022692"/>
    </source>
</evidence>
<keyword evidence="9" id="KW-1015">Disulfide bond</keyword>
<dbReference type="GO" id="GO:0071526">
    <property type="term" value="P:semaphorin-plexin signaling pathway"/>
    <property type="evidence" value="ECO:0007669"/>
    <property type="project" value="TreeGrafter"/>
</dbReference>
<feature type="domain" description="Sema" evidence="14">
    <location>
        <begin position="46"/>
        <end position="504"/>
    </location>
</feature>
<evidence type="ECO:0000256" key="3">
    <source>
        <dbReference type="ARBA" id="ARBA00022473"/>
    </source>
</evidence>
<sequence>MGVAAASFVNDALVNQSASSDSCQIYGLRALGSQAERSWQAARSSWVGLGYRFGGHGSHSAEESDHFKLLEADGDSLLVGARNAVYNLSLTTLSVHHKIDWKPPADVIEECLMKGKLKSDCQNYIRVLARQSPGKALICGTHAFSPKCREYVYSSVDGTLKNTRQFDGQGISPYDPRDNSTVVYLPETHEIYTGTVSDFVGNDPLIYRKRIGENDRDNGIRTQRDDARVLDTPNFVGSFVYKEHVYYWYRERAAEAMDNNEERQIYARVARVCRNDKGGARPANERWTSFMKARLNCSLPSATPFYFNELKAVSDPIATSANDHRVYAVFSTPDSDVRMSAVCAFSMKRIREEFDYGTFKQQRTVNSLWVPYNRNEIPRPRPGACVPDSTKLPEATVSFITRTPLMHRAIESVNGPMLIEGSDRADLTQIAVLPHVDSVNGQHYDIIYLGTSDGRVLKLIETVGNTTVIESVTVFSRTIPVVNLLTTPRQLVVVSSDEVATIDVHHCNEPDSCNRCVALQDPHCAWDLTIARCVNRNSWSGGHFIQNIVFGQSEQCPEGIVISEELSDEPNSERVVESRRGMHSPESLFLACGLSALIALVIGSFVTYRVTRARVLAEAHHSASSTSGSDYDSFGRARLTRHDSLTTAAKIDHVYGGPPKTSVDASSLVLTMPPAMSMSQHGSGVNTPSRDKNAIMTSINQNTLPRDYKVKKVYL</sequence>
<evidence type="ECO:0000256" key="6">
    <source>
        <dbReference type="ARBA" id="ARBA00022902"/>
    </source>
</evidence>
<dbReference type="PROSITE" id="PS51004">
    <property type="entry name" value="SEMA"/>
    <property type="match status" value="1"/>
</dbReference>
<dbReference type="InterPro" id="IPR015943">
    <property type="entry name" value="WD40/YVTN_repeat-like_dom_sf"/>
</dbReference>
<dbReference type="GO" id="GO:0030335">
    <property type="term" value="P:positive regulation of cell migration"/>
    <property type="evidence" value="ECO:0007669"/>
    <property type="project" value="TreeGrafter"/>
</dbReference>
<evidence type="ECO:0000256" key="5">
    <source>
        <dbReference type="ARBA" id="ARBA00022782"/>
    </source>
</evidence>
<dbReference type="InterPro" id="IPR016201">
    <property type="entry name" value="PSI"/>
</dbReference>
<dbReference type="InterPro" id="IPR001627">
    <property type="entry name" value="Semap_dom"/>
</dbReference>
<evidence type="ECO:0000256" key="10">
    <source>
        <dbReference type="ARBA" id="ARBA00023180"/>
    </source>
</evidence>
<keyword evidence="6" id="KW-0524">Neurogenesis</keyword>
<dbReference type="InterPro" id="IPR002165">
    <property type="entry name" value="Plexin_repeat"/>
</dbReference>
<dbReference type="AlphaFoldDB" id="A0A016V2A2"/>
<name>A0A016V2A2_9BILA</name>
<keyword evidence="10" id="KW-0325">Glycoprotein</keyword>
<dbReference type="SMART" id="SM00630">
    <property type="entry name" value="Sema"/>
    <property type="match status" value="1"/>
</dbReference>
<evidence type="ECO:0000256" key="11">
    <source>
        <dbReference type="ARBA" id="ARBA00074143"/>
    </source>
</evidence>
<keyword evidence="5" id="KW-0221">Differentiation</keyword>
<dbReference type="GO" id="GO:0045499">
    <property type="term" value="F:chemorepellent activity"/>
    <property type="evidence" value="ECO:0007669"/>
    <property type="project" value="TreeGrafter"/>
</dbReference>
<gene>
    <name evidence="15" type="primary">Acey_s0019.g3888</name>
    <name evidence="15" type="synonym">Acey-smp-1</name>
    <name evidence="15" type="ORF">Y032_0019g3888</name>
</gene>